<dbReference type="PANTHER" id="PTHR36839:SF1">
    <property type="entry name" value="METALLO-BETA-LACTAMASE FAMILY PROTEIN (AFU_ORTHOLOGUE AFUA_5G12770)"/>
    <property type="match status" value="1"/>
</dbReference>
<dbReference type="InterPro" id="IPR036866">
    <property type="entry name" value="RibonucZ/Hydroxyglut_hydro"/>
</dbReference>
<reference evidence="2 3" key="1">
    <citation type="submission" date="2023-01" db="EMBL/GenBank/DDBJ databases">
        <title>Genome sequence resource and annotation of Enterobacter ludwigii, an economically important pathogen of seedling wilt with strawberry.</title>
        <authorList>
            <person name="Xie Y."/>
        </authorList>
    </citation>
    <scope>NUCLEOTIDE SEQUENCE [LARGE SCALE GENOMIC DNA]</scope>
    <source>
        <strain evidence="2 3">CM-TZ4</strain>
    </source>
</reference>
<dbReference type="InterPro" id="IPR001279">
    <property type="entry name" value="Metallo-B-lactamas"/>
</dbReference>
<name>A0AAX3LH68_9ENTR</name>
<dbReference type="EMBL" id="CP116347">
    <property type="protein sequence ID" value="WCE15347.1"/>
    <property type="molecule type" value="Genomic_DNA"/>
</dbReference>
<dbReference type="Gene3D" id="3.60.15.10">
    <property type="entry name" value="Ribonuclease Z/Hydroxyacylglutathione hydrolase-like"/>
    <property type="match status" value="1"/>
</dbReference>
<evidence type="ECO:0000313" key="2">
    <source>
        <dbReference type="EMBL" id="WCE15347.1"/>
    </source>
</evidence>
<dbReference type="SUPFAM" id="SSF56281">
    <property type="entry name" value="Metallo-hydrolase/oxidoreductase"/>
    <property type="match status" value="1"/>
</dbReference>
<feature type="domain" description="Metallo-beta-lactamase" evidence="1">
    <location>
        <begin position="69"/>
        <end position="235"/>
    </location>
</feature>
<dbReference type="SMART" id="SM00849">
    <property type="entry name" value="Lactamase_B"/>
    <property type="match status" value="1"/>
</dbReference>
<dbReference type="AlphaFoldDB" id="A0AAX3LH68"/>
<proteinExistence type="predicted"/>
<gene>
    <name evidence="2" type="ORF">PHA72_10980</name>
</gene>
<protein>
    <submittedName>
        <fullName evidence="2">MBL fold metallo-hydrolase</fullName>
    </submittedName>
</protein>
<evidence type="ECO:0000259" key="1">
    <source>
        <dbReference type="SMART" id="SM00849"/>
    </source>
</evidence>
<dbReference type="PANTHER" id="PTHR36839">
    <property type="entry name" value="METALLO-BETA-LACTAMASE FAMILY PROTEIN (AFU_ORTHOLOGUE AFUA_5G12770)"/>
    <property type="match status" value="1"/>
</dbReference>
<dbReference type="Proteomes" id="UP001210538">
    <property type="component" value="Chromosome"/>
</dbReference>
<organism evidence="2 3">
    <name type="scientific">Enterobacter ludwigii</name>
    <dbReference type="NCBI Taxonomy" id="299767"/>
    <lineage>
        <taxon>Bacteria</taxon>
        <taxon>Pseudomonadati</taxon>
        <taxon>Pseudomonadota</taxon>
        <taxon>Gammaproteobacteria</taxon>
        <taxon>Enterobacterales</taxon>
        <taxon>Enterobacteriaceae</taxon>
        <taxon>Enterobacter</taxon>
        <taxon>Enterobacter cloacae complex</taxon>
    </lineage>
</organism>
<sequence>MITLCKTCGTSYDATPVRCPVCEDERQYVPASGQAWSDFATVTATHSNKWQQLEPRLLSIKTVPAFAINQRALLLRTPHGNILWDCIANLDPATRTIITALGGISAIAISHPHYYTTMQEWAGAFDAPVYLHANDREWVMRDSPMLHFWQGDTLDIFPAVTLLRLGGHFAGGTVLHWQEGDGVLLAGDILQVTPGKDAVSFMWSYPNMLPLPARSVEDVTRRLVGKKFARLYGAFEGQNILANADEIVQRSGQKYIACLK</sequence>
<accession>A0AAX3LH68</accession>
<evidence type="ECO:0000313" key="3">
    <source>
        <dbReference type="Proteomes" id="UP001210538"/>
    </source>
</evidence>
<dbReference type="RefSeq" id="WP_059306777.1">
    <property type="nucleotide sequence ID" value="NZ_CP076536.1"/>
</dbReference>
<keyword evidence="3" id="KW-1185">Reference proteome</keyword>